<dbReference type="Pfam" id="PF07238">
    <property type="entry name" value="PilZ"/>
    <property type="match status" value="1"/>
</dbReference>
<feature type="domain" description="PilZ" evidence="1">
    <location>
        <begin position="8"/>
        <end position="112"/>
    </location>
</feature>
<evidence type="ECO:0000259" key="1">
    <source>
        <dbReference type="Pfam" id="PF07238"/>
    </source>
</evidence>
<dbReference type="OrthoDB" id="8811313at2"/>
<proteinExistence type="predicted"/>
<gene>
    <name evidence="2" type="ORF">CDO81_19915</name>
</gene>
<organism evidence="2 3">
    <name type="scientific">Roseateles puraquae</name>
    <dbReference type="NCBI Taxonomy" id="431059"/>
    <lineage>
        <taxon>Bacteria</taxon>
        <taxon>Pseudomonadati</taxon>
        <taxon>Pseudomonadota</taxon>
        <taxon>Betaproteobacteria</taxon>
        <taxon>Burkholderiales</taxon>
        <taxon>Sphaerotilaceae</taxon>
        <taxon>Roseateles</taxon>
    </lineage>
</organism>
<reference evidence="2 3" key="1">
    <citation type="journal article" date="2007" name="Int. J. Syst. Evol. Microbiol.">
        <title>Description of Pelomonas aquatica sp. nov. and Pelomonas puraquae sp. nov., isolated from industrial and haemodialysis water.</title>
        <authorList>
            <person name="Gomila M."/>
            <person name="Bowien B."/>
            <person name="Falsen E."/>
            <person name="Moore E.R."/>
            <person name="Lalucat J."/>
        </authorList>
    </citation>
    <scope>NUCLEOTIDE SEQUENCE [LARGE SCALE GENOMIC DNA]</scope>
    <source>
        <strain evidence="2 3">CCUG 52769</strain>
    </source>
</reference>
<name>A0A254N476_9BURK</name>
<sequence length="114" mass="12424">MSASEEAERRTAERKGLRTRATLLLGQTQAFEVRTLDLASGGMGIVAQANPRPGTVMVIRFQLPIKPMGYVPIEARARVVHSVYSASEQGFKIGLAFIEIRPDAAAAVLRYVQP</sequence>
<keyword evidence="3" id="KW-1185">Reference proteome</keyword>
<dbReference type="Proteomes" id="UP000197446">
    <property type="component" value="Unassembled WGS sequence"/>
</dbReference>
<dbReference type="EMBL" id="NISI01000009">
    <property type="protein sequence ID" value="OWR02454.1"/>
    <property type="molecule type" value="Genomic_DNA"/>
</dbReference>
<dbReference type="RefSeq" id="WP_088484973.1">
    <property type="nucleotide sequence ID" value="NZ_NISI01000009.1"/>
</dbReference>
<dbReference type="GO" id="GO:0035438">
    <property type="term" value="F:cyclic-di-GMP binding"/>
    <property type="evidence" value="ECO:0007669"/>
    <property type="project" value="InterPro"/>
</dbReference>
<dbReference type="InterPro" id="IPR009875">
    <property type="entry name" value="PilZ_domain"/>
</dbReference>
<dbReference type="Gene3D" id="2.40.10.220">
    <property type="entry name" value="predicted glycosyltransferase like domains"/>
    <property type="match status" value="1"/>
</dbReference>
<dbReference type="SUPFAM" id="SSF141371">
    <property type="entry name" value="PilZ domain-like"/>
    <property type="match status" value="1"/>
</dbReference>
<comment type="caution">
    <text evidence="2">The sequence shown here is derived from an EMBL/GenBank/DDBJ whole genome shotgun (WGS) entry which is preliminary data.</text>
</comment>
<dbReference type="AlphaFoldDB" id="A0A254N476"/>
<evidence type="ECO:0000313" key="2">
    <source>
        <dbReference type="EMBL" id="OWR02454.1"/>
    </source>
</evidence>
<evidence type="ECO:0000313" key="3">
    <source>
        <dbReference type="Proteomes" id="UP000197446"/>
    </source>
</evidence>
<protein>
    <recommendedName>
        <fullName evidence="1">PilZ domain-containing protein</fullName>
    </recommendedName>
</protein>
<accession>A0A254N476</accession>